<evidence type="ECO:0000313" key="5">
    <source>
        <dbReference type="Proteomes" id="UP000078272"/>
    </source>
</evidence>
<dbReference type="RefSeq" id="WP_058602274.1">
    <property type="nucleotide sequence ID" value="NZ_LDPZ01000081.1"/>
</dbReference>
<organism evidence="3 5">
    <name type="scientific">Aureimonas ureilytica</name>
    <dbReference type="NCBI Taxonomy" id="401562"/>
    <lineage>
        <taxon>Bacteria</taxon>
        <taxon>Pseudomonadati</taxon>
        <taxon>Pseudomonadota</taxon>
        <taxon>Alphaproteobacteria</taxon>
        <taxon>Hyphomicrobiales</taxon>
        <taxon>Aurantimonadaceae</taxon>
        <taxon>Aureimonas</taxon>
    </lineage>
</organism>
<accession>A0A175R0E9</accession>
<reference evidence="5 6" key="1">
    <citation type="journal article" date="2016" name="Front. Microbiol.">
        <title>Genomic Resource of Rice Seed Associated Bacteria.</title>
        <authorList>
            <person name="Midha S."/>
            <person name="Bansal K."/>
            <person name="Sharma S."/>
            <person name="Kumar N."/>
            <person name="Patil P.P."/>
            <person name="Chaudhry V."/>
            <person name="Patil P.B."/>
        </authorList>
    </citation>
    <scope>NUCLEOTIDE SEQUENCE [LARGE SCALE GENOMIC DNA]</scope>
    <source>
        <strain evidence="3 5">NS226</strain>
        <strain evidence="4 6">NS365</strain>
    </source>
</reference>
<keyword evidence="6" id="KW-1185">Reference proteome</keyword>
<comment type="caution">
    <text evidence="3">The sequence shown here is derived from an EMBL/GenBank/DDBJ whole genome shotgun (WGS) entry which is preliminary data.</text>
</comment>
<dbReference type="Proteomes" id="UP000078529">
    <property type="component" value="Unassembled WGS sequence"/>
</dbReference>
<proteinExistence type="predicted"/>
<evidence type="ECO:0000256" key="1">
    <source>
        <dbReference type="SAM" id="MobiDB-lite"/>
    </source>
</evidence>
<sequence length="120" mass="11627">MNRPIGIVALGLWTVAMALPAAAQDSAPIPRNGGVVQVEAGRSVAREAPGLPGVGLDGGSAERDLPRGPGGLANGVGAYGVMAPDASGTAGNTLTRIPGAIPDTNDSSGIPLASPGAPVR</sequence>
<gene>
    <name evidence="3" type="ORF">NS226_22375</name>
    <name evidence="4" type="ORF">NS365_21175</name>
</gene>
<dbReference type="Proteomes" id="UP000078272">
    <property type="component" value="Unassembled WGS sequence"/>
</dbReference>
<keyword evidence="2" id="KW-0732">Signal</keyword>
<feature type="signal peptide" evidence="2">
    <location>
        <begin position="1"/>
        <end position="23"/>
    </location>
</feature>
<evidence type="ECO:0000256" key="2">
    <source>
        <dbReference type="SAM" id="SignalP"/>
    </source>
</evidence>
<evidence type="ECO:0000313" key="4">
    <source>
        <dbReference type="EMBL" id="KTR02620.1"/>
    </source>
</evidence>
<name>A0A175R0E9_9HYPH</name>
<evidence type="ECO:0000313" key="3">
    <source>
        <dbReference type="EMBL" id="KTQ82342.1"/>
    </source>
</evidence>
<feature type="region of interest" description="Disordered" evidence="1">
    <location>
        <begin position="93"/>
        <end position="120"/>
    </location>
</feature>
<dbReference type="EMBL" id="LDPZ01000081">
    <property type="protein sequence ID" value="KTQ82342.1"/>
    <property type="molecule type" value="Genomic_DNA"/>
</dbReference>
<dbReference type="EMBL" id="LDQA01000070">
    <property type="protein sequence ID" value="KTR02620.1"/>
    <property type="molecule type" value="Genomic_DNA"/>
</dbReference>
<protein>
    <submittedName>
        <fullName evidence="3">Uncharacterized protein</fullName>
    </submittedName>
</protein>
<dbReference type="OrthoDB" id="7908701at2"/>
<dbReference type="STRING" id="401562.NS365_21175"/>
<dbReference type="AlphaFoldDB" id="A0A175R0E9"/>
<dbReference type="PATRIC" id="fig|401562.3.peg.4978"/>
<evidence type="ECO:0000313" key="6">
    <source>
        <dbReference type="Proteomes" id="UP000078529"/>
    </source>
</evidence>
<feature type="region of interest" description="Disordered" evidence="1">
    <location>
        <begin position="46"/>
        <end position="69"/>
    </location>
</feature>
<feature type="chain" id="PRO_5010454945" evidence="2">
    <location>
        <begin position="24"/>
        <end position="120"/>
    </location>
</feature>